<gene>
    <name evidence="17" type="ORF">O3M35_012064</name>
</gene>
<dbReference type="PANTHER" id="PTHR24292:SF54">
    <property type="entry name" value="CYP9F3-RELATED"/>
    <property type="match status" value="1"/>
</dbReference>
<evidence type="ECO:0000256" key="8">
    <source>
        <dbReference type="ARBA" id="ARBA00022824"/>
    </source>
</evidence>
<keyword evidence="9" id="KW-0492">Microsome</keyword>
<keyword evidence="16" id="KW-1133">Transmembrane helix</keyword>
<evidence type="ECO:0000256" key="1">
    <source>
        <dbReference type="ARBA" id="ARBA00001971"/>
    </source>
</evidence>
<keyword evidence="6 14" id="KW-0349">Heme</keyword>
<evidence type="ECO:0008006" key="19">
    <source>
        <dbReference type="Google" id="ProtNLM"/>
    </source>
</evidence>
<dbReference type="AlphaFoldDB" id="A0AAW1CR15"/>
<dbReference type="FunFam" id="1.10.630.10:FF:000042">
    <property type="entry name" value="Cytochrome P450"/>
    <property type="match status" value="1"/>
</dbReference>
<dbReference type="PANTHER" id="PTHR24292">
    <property type="entry name" value="CYTOCHROME P450"/>
    <property type="match status" value="1"/>
</dbReference>
<dbReference type="GO" id="GO:0005506">
    <property type="term" value="F:iron ion binding"/>
    <property type="evidence" value="ECO:0007669"/>
    <property type="project" value="InterPro"/>
</dbReference>
<keyword evidence="13 16" id="KW-0472">Membrane</keyword>
<evidence type="ECO:0000256" key="14">
    <source>
        <dbReference type="PIRSR" id="PIRSR602403-1"/>
    </source>
</evidence>
<dbReference type="PROSITE" id="PS00086">
    <property type="entry name" value="CYTOCHROME_P450"/>
    <property type="match status" value="1"/>
</dbReference>
<evidence type="ECO:0000256" key="13">
    <source>
        <dbReference type="ARBA" id="ARBA00023136"/>
    </source>
</evidence>
<evidence type="ECO:0000256" key="9">
    <source>
        <dbReference type="ARBA" id="ARBA00022848"/>
    </source>
</evidence>
<protein>
    <recommendedName>
        <fullName evidence="19">Cytochrome P450</fullName>
    </recommendedName>
</protein>
<feature type="binding site" description="axial binding residue" evidence="14">
    <location>
        <position position="456"/>
    </location>
    <ligand>
        <name>heme</name>
        <dbReference type="ChEBI" id="CHEBI:30413"/>
    </ligand>
    <ligandPart>
        <name>Fe</name>
        <dbReference type="ChEBI" id="CHEBI:18248"/>
    </ligandPart>
</feature>
<dbReference type="Proteomes" id="UP001461498">
    <property type="component" value="Unassembled WGS sequence"/>
</dbReference>
<comment type="similarity">
    <text evidence="5 15">Belongs to the cytochrome P450 family.</text>
</comment>
<dbReference type="GO" id="GO:0020037">
    <property type="term" value="F:heme binding"/>
    <property type="evidence" value="ECO:0007669"/>
    <property type="project" value="InterPro"/>
</dbReference>
<keyword evidence="18" id="KW-1185">Reference proteome</keyword>
<evidence type="ECO:0000313" key="17">
    <source>
        <dbReference type="EMBL" id="KAK9501328.1"/>
    </source>
</evidence>
<evidence type="ECO:0000256" key="5">
    <source>
        <dbReference type="ARBA" id="ARBA00010617"/>
    </source>
</evidence>
<dbReference type="InterPro" id="IPR036396">
    <property type="entry name" value="Cyt_P450_sf"/>
</dbReference>
<evidence type="ECO:0000256" key="6">
    <source>
        <dbReference type="ARBA" id="ARBA00022617"/>
    </source>
</evidence>
<accession>A0AAW1CR15</accession>
<evidence type="ECO:0000256" key="16">
    <source>
        <dbReference type="SAM" id="Phobius"/>
    </source>
</evidence>
<reference evidence="17 18" key="1">
    <citation type="submission" date="2022-12" db="EMBL/GenBank/DDBJ databases">
        <title>Chromosome-level genome assembly of true bugs.</title>
        <authorList>
            <person name="Ma L."/>
            <person name="Li H."/>
        </authorList>
    </citation>
    <scope>NUCLEOTIDE SEQUENCE [LARGE SCALE GENOMIC DNA]</scope>
    <source>
        <strain evidence="17">Lab_2022b</strain>
    </source>
</reference>
<dbReference type="PRINTS" id="PR00465">
    <property type="entry name" value="EP450IV"/>
</dbReference>
<proteinExistence type="inferred from homology"/>
<comment type="caution">
    <text evidence="17">The sequence shown here is derived from an EMBL/GenBank/DDBJ whole genome shotgun (WGS) entry which is preliminary data.</text>
</comment>
<evidence type="ECO:0000256" key="4">
    <source>
        <dbReference type="ARBA" id="ARBA00004406"/>
    </source>
</evidence>
<dbReference type="PRINTS" id="PR00385">
    <property type="entry name" value="P450"/>
</dbReference>
<keyword evidence="11 14" id="KW-0408">Iron</keyword>
<keyword evidence="8" id="KW-0256">Endoplasmic reticulum</keyword>
<keyword evidence="12 15" id="KW-0503">Monooxygenase</keyword>
<dbReference type="InterPro" id="IPR017972">
    <property type="entry name" value="Cyt_P450_CS"/>
</dbReference>
<evidence type="ECO:0000256" key="3">
    <source>
        <dbReference type="ARBA" id="ARBA00004174"/>
    </source>
</evidence>
<organism evidence="17 18">
    <name type="scientific">Rhynocoris fuscipes</name>
    <dbReference type="NCBI Taxonomy" id="488301"/>
    <lineage>
        <taxon>Eukaryota</taxon>
        <taxon>Metazoa</taxon>
        <taxon>Ecdysozoa</taxon>
        <taxon>Arthropoda</taxon>
        <taxon>Hexapoda</taxon>
        <taxon>Insecta</taxon>
        <taxon>Pterygota</taxon>
        <taxon>Neoptera</taxon>
        <taxon>Paraneoptera</taxon>
        <taxon>Hemiptera</taxon>
        <taxon>Heteroptera</taxon>
        <taxon>Panheteroptera</taxon>
        <taxon>Cimicomorpha</taxon>
        <taxon>Reduviidae</taxon>
        <taxon>Harpactorinae</taxon>
        <taxon>Harpactorini</taxon>
        <taxon>Rhynocoris</taxon>
    </lineage>
</organism>
<sequence>MEISTVIILSLILIISLLYWYLIRNFNYWESRGVHCQKPGFLFGNLKDRVFLNKSFHEFVRDFYQEMKEKPYAGMYEGTLPVLCIIDPEIIKLVLVKNFDHFMDRPFPKFQSISYLEKMMVALKGYEWKRTRVACTPAFSSGRLKAMVGLFENCAKQMVQYLNNVTAEQGTTIIDIRALLINYTLNSIASTSFGITIDSYSDKESEFTKNALAFQDISIFKRIIILITIMYELPEWITSRLPISFFNDDSIKFFSKTLIETRNYRLKNNVRRNDLLQLLLDAQAAPVEIIGETDVEITNEKRETIDEATALAQSLFFFVAGFETSSTALSMACYELAKNKDIQDKARKDILNHWSHGDLTYEAINSMSYLDMVMSESLRLYPPLARLERQVTKSVDLNGLKLDCGTKVVIPISGLHHDPQYYPDPLCFKPERFSYEEKLTRHPYVYLPFGAGPRNCIGLRFANISSKICLAYLLRNFELDICERTPIPFEFHRKAVLLKAKDDIFIKITKI</sequence>
<dbReference type="InterPro" id="IPR002403">
    <property type="entry name" value="Cyt_P450_E_grp-IV"/>
</dbReference>
<keyword evidence="10 15" id="KW-0560">Oxidoreductase</keyword>
<evidence type="ECO:0000256" key="12">
    <source>
        <dbReference type="ARBA" id="ARBA00023033"/>
    </source>
</evidence>
<evidence type="ECO:0000256" key="11">
    <source>
        <dbReference type="ARBA" id="ARBA00023004"/>
    </source>
</evidence>
<dbReference type="GO" id="GO:0004497">
    <property type="term" value="F:monooxygenase activity"/>
    <property type="evidence" value="ECO:0007669"/>
    <property type="project" value="UniProtKB-KW"/>
</dbReference>
<dbReference type="EMBL" id="JAPXFL010000009">
    <property type="protein sequence ID" value="KAK9501328.1"/>
    <property type="molecule type" value="Genomic_DNA"/>
</dbReference>
<evidence type="ECO:0000256" key="10">
    <source>
        <dbReference type="ARBA" id="ARBA00023002"/>
    </source>
</evidence>
<dbReference type="InterPro" id="IPR001128">
    <property type="entry name" value="Cyt_P450"/>
</dbReference>
<dbReference type="InterPro" id="IPR050476">
    <property type="entry name" value="Insect_CytP450_Detox"/>
</dbReference>
<keyword evidence="7 14" id="KW-0479">Metal-binding</keyword>
<dbReference type="Pfam" id="PF00067">
    <property type="entry name" value="p450"/>
    <property type="match status" value="1"/>
</dbReference>
<dbReference type="SUPFAM" id="SSF48264">
    <property type="entry name" value="Cytochrome P450"/>
    <property type="match status" value="1"/>
</dbReference>
<feature type="transmembrane region" description="Helical" evidence="16">
    <location>
        <begin position="6"/>
        <end position="23"/>
    </location>
</feature>
<evidence type="ECO:0000313" key="18">
    <source>
        <dbReference type="Proteomes" id="UP001461498"/>
    </source>
</evidence>
<keyword evidence="16" id="KW-0812">Transmembrane</keyword>
<dbReference type="Gene3D" id="1.10.630.10">
    <property type="entry name" value="Cytochrome P450"/>
    <property type="match status" value="1"/>
</dbReference>
<comment type="function">
    <text evidence="2">May be involved in the metabolism of insect hormones and in the breakdown of synthetic insecticides.</text>
</comment>
<dbReference type="CDD" id="cd11056">
    <property type="entry name" value="CYP6-like"/>
    <property type="match status" value="1"/>
</dbReference>
<evidence type="ECO:0000256" key="2">
    <source>
        <dbReference type="ARBA" id="ARBA00003690"/>
    </source>
</evidence>
<dbReference type="GO" id="GO:0016705">
    <property type="term" value="F:oxidoreductase activity, acting on paired donors, with incorporation or reduction of molecular oxygen"/>
    <property type="evidence" value="ECO:0007669"/>
    <property type="project" value="InterPro"/>
</dbReference>
<evidence type="ECO:0000256" key="7">
    <source>
        <dbReference type="ARBA" id="ARBA00022723"/>
    </source>
</evidence>
<evidence type="ECO:0000256" key="15">
    <source>
        <dbReference type="RuleBase" id="RU000461"/>
    </source>
</evidence>
<comment type="cofactor">
    <cofactor evidence="1 14">
        <name>heme</name>
        <dbReference type="ChEBI" id="CHEBI:30413"/>
    </cofactor>
</comment>
<name>A0AAW1CR15_9HEMI</name>
<comment type="subcellular location">
    <subcellularLocation>
        <location evidence="4">Endoplasmic reticulum membrane</location>
        <topology evidence="4">Peripheral membrane protein</topology>
    </subcellularLocation>
    <subcellularLocation>
        <location evidence="3">Microsome membrane</location>
        <topology evidence="3">Peripheral membrane protein</topology>
    </subcellularLocation>
</comment>
<dbReference type="GO" id="GO:0005789">
    <property type="term" value="C:endoplasmic reticulum membrane"/>
    <property type="evidence" value="ECO:0007669"/>
    <property type="project" value="UniProtKB-SubCell"/>
</dbReference>